<protein>
    <submittedName>
        <fullName evidence="2">Uncharacterized protein</fullName>
    </submittedName>
</protein>
<keyword evidence="3" id="KW-1185">Reference proteome</keyword>
<dbReference type="EMBL" id="JAGTJR010000019">
    <property type="protein sequence ID" value="KAH7045150.1"/>
    <property type="molecule type" value="Genomic_DNA"/>
</dbReference>
<organism evidence="2 3">
    <name type="scientific">Macrophomina phaseolina</name>
    <dbReference type="NCBI Taxonomy" id="35725"/>
    <lineage>
        <taxon>Eukaryota</taxon>
        <taxon>Fungi</taxon>
        <taxon>Dikarya</taxon>
        <taxon>Ascomycota</taxon>
        <taxon>Pezizomycotina</taxon>
        <taxon>Dothideomycetes</taxon>
        <taxon>Dothideomycetes incertae sedis</taxon>
        <taxon>Botryosphaeriales</taxon>
        <taxon>Botryosphaeriaceae</taxon>
        <taxon>Macrophomina</taxon>
    </lineage>
</organism>
<reference evidence="2 3" key="1">
    <citation type="journal article" date="2021" name="Nat. Commun.">
        <title>Genetic determinants of endophytism in the Arabidopsis root mycobiome.</title>
        <authorList>
            <person name="Mesny F."/>
            <person name="Miyauchi S."/>
            <person name="Thiergart T."/>
            <person name="Pickel B."/>
            <person name="Atanasova L."/>
            <person name="Karlsson M."/>
            <person name="Huettel B."/>
            <person name="Barry K.W."/>
            <person name="Haridas S."/>
            <person name="Chen C."/>
            <person name="Bauer D."/>
            <person name="Andreopoulos W."/>
            <person name="Pangilinan J."/>
            <person name="LaButti K."/>
            <person name="Riley R."/>
            <person name="Lipzen A."/>
            <person name="Clum A."/>
            <person name="Drula E."/>
            <person name="Henrissat B."/>
            <person name="Kohler A."/>
            <person name="Grigoriev I.V."/>
            <person name="Martin F.M."/>
            <person name="Hacquard S."/>
        </authorList>
    </citation>
    <scope>NUCLEOTIDE SEQUENCE [LARGE SCALE GENOMIC DNA]</scope>
    <source>
        <strain evidence="2 3">MPI-SDFR-AT-0080</strain>
    </source>
</reference>
<proteinExistence type="predicted"/>
<feature type="region of interest" description="Disordered" evidence="1">
    <location>
        <begin position="1"/>
        <end position="43"/>
    </location>
</feature>
<dbReference type="Proteomes" id="UP000774617">
    <property type="component" value="Unassembled WGS sequence"/>
</dbReference>
<gene>
    <name evidence="2" type="ORF">B0J12DRAFT_151580</name>
</gene>
<accession>A0ABQ8G504</accession>
<feature type="compositionally biased region" description="Low complexity" evidence="1">
    <location>
        <begin position="32"/>
        <end position="43"/>
    </location>
</feature>
<name>A0ABQ8G504_9PEZI</name>
<comment type="caution">
    <text evidence="2">The sequence shown here is derived from an EMBL/GenBank/DDBJ whole genome shotgun (WGS) entry which is preliminary data.</text>
</comment>
<evidence type="ECO:0000256" key="1">
    <source>
        <dbReference type="SAM" id="MobiDB-lite"/>
    </source>
</evidence>
<evidence type="ECO:0000313" key="3">
    <source>
        <dbReference type="Proteomes" id="UP000774617"/>
    </source>
</evidence>
<evidence type="ECO:0000313" key="2">
    <source>
        <dbReference type="EMBL" id="KAH7045150.1"/>
    </source>
</evidence>
<sequence>MVLVGFSQSRPAPSSSFAHNSAPAARPPPSRPAARPRGPAISSHISARTLGSTALTRPLHTTYYCMRTKVRRRDSRWQQCRVRLSKPNVQLIRWTFHPYPHPTTHGPRTLEKVHLAAGGRPADARASPNACWTSAAALPAKRKKEIVIRRACDYRVTLSSLSLHLFPLARRSHERRRRRGRQLGVMQSAVARALSGYPATCGIAILSLS</sequence>
<feature type="compositionally biased region" description="Polar residues" evidence="1">
    <location>
        <begin position="1"/>
        <end position="19"/>
    </location>
</feature>